<dbReference type="SUPFAM" id="SSF46689">
    <property type="entry name" value="Homeodomain-like"/>
    <property type="match status" value="2"/>
</dbReference>
<evidence type="ECO:0000256" key="1">
    <source>
        <dbReference type="ARBA" id="ARBA00023015"/>
    </source>
</evidence>
<comment type="caution">
    <text evidence="7">The sequence shown here is derived from an EMBL/GenBank/DDBJ whole genome shotgun (WGS) entry which is preliminary data.</text>
</comment>
<dbReference type="InterPro" id="IPR018060">
    <property type="entry name" value="HTH_AraC"/>
</dbReference>
<dbReference type="RefSeq" id="WP_394484900.1">
    <property type="nucleotide sequence ID" value="NZ_JBIGHV010000016.1"/>
</dbReference>
<dbReference type="SUPFAM" id="SSF52317">
    <property type="entry name" value="Class I glutamine amidotransferase-like"/>
    <property type="match status" value="1"/>
</dbReference>
<proteinExistence type="predicted"/>
<dbReference type="PROSITE" id="PS01124">
    <property type="entry name" value="HTH_ARAC_FAMILY_2"/>
    <property type="match status" value="1"/>
</dbReference>
<protein>
    <submittedName>
        <fullName evidence="7">GlxA family transcriptional regulator</fullName>
    </submittedName>
</protein>
<accession>A0ABW7FBG2</accession>
<evidence type="ECO:0000259" key="6">
    <source>
        <dbReference type="PROSITE" id="PS01124"/>
    </source>
</evidence>
<dbReference type="Gene3D" id="3.40.50.880">
    <property type="match status" value="1"/>
</dbReference>
<feature type="signal peptide" evidence="5">
    <location>
        <begin position="1"/>
        <end position="23"/>
    </location>
</feature>
<dbReference type="PANTHER" id="PTHR46796">
    <property type="entry name" value="HTH-TYPE TRANSCRIPTIONAL ACTIVATOR RHAS-RELATED"/>
    <property type="match status" value="1"/>
</dbReference>
<dbReference type="InterPro" id="IPR009057">
    <property type="entry name" value="Homeodomain-like_sf"/>
</dbReference>
<feature type="region of interest" description="Disordered" evidence="4">
    <location>
        <begin position="305"/>
        <end position="330"/>
    </location>
</feature>
<dbReference type="InterPro" id="IPR029062">
    <property type="entry name" value="Class_I_gatase-like"/>
</dbReference>
<dbReference type="EMBL" id="JBIGHV010000016">
    <property type="protein sequence ID" value="MFG6433826.1"/>
    <property type="molecule type" value="Genomic_DNA"/>
</dbReference>
<dbReference type="PROSITE" id="PS00041">
    <property type="entry name" value="HTH_ARAC_FAMILY_1"/>
    <property type="match status" value="1"/>
</dbReference>
<keyword evidence="5" id="KW-0732">Signal</keyword>
<evidence type="ECO:0000313" key="8">
    <source>
        <dbReference type="Proteomes" id="UP001606210"/>
    </source>
</evidence>
<sequence>MNPAPLRRVGLVLQPGFSTLALAGFIDSLAAVNALQGDAAYRSECLSAAGGPVASSAGLQVQTQGWTQAAHWHAVFIVMADAGPADPQLSAQLNAWAAQGAVLGGVDAGAAALAAAGQLDGLRACADWAQLDALGDAYPAVAWASGLWEIAADGRRLSCAGNTASLDLACAWLASLHGERVGEELVQALGLKGWRPRDERQRAGYSEQRGAGSPKLAEALALMEANLAEPLPTEEVARLVGVSRRQLERLFKQHLDTLPSRYYLQARLARAQRLLQQSSQSILQIGLSCGFSSGPHFSNAYKTHFGHTPRDERSRRALAWRAGPPSGETS</sequence>
<dbReference type="Gene3D" id="1.10.10.60">
    <property type="entry name" value="Homeodomain-like"/>
    <property type="match status" value="1"/>
</dbReference>
<evidence type="ECO:0000256" key="2">
    <source>
        <dbReference type="ARBA" id="ARBA00023125"/>
    </source>
</evidence>
<dbReference type="Pfam" id="PF12833">
    <property type="entry name" value="HTH_18"/>
    <property type="match status" value="1"/>
</dbReference>
<keyword evidence="8" id="KW-1185">Reference proteome</keyword>
<gene>
    <name evidence="7" type="ORF">ACG00Y_28245</name>
</gene>
<organism evidence="7 8">
    <name type="scientific">Pelomonas parva</name>
    <dbReference type="NCBI Taxonomy" id="3299032"/>
    <lineage>
        <taxon>Bacteria</taxon>
        <taxon>Pseudomonadati</taxon>
        <taxon>Pseudomonadota</taxon>
        <taxon>Betaproteobacteria</taxon>
        <taxon>Burkholderiales</taxon>
        <taxon>Sphaerotilaceae</taxon>
        <taxon>Roseateles</taxon>
    </lineage>
</organism>
<keyword evidence="3" id="KW-0804">Transcription</keyword>
<feature type="chain" id="PRO_5045223255" evidence="5">
    <location>
        <begin position="24"/>
        <end position="330"/>
    </location>
</feature>
<dbReference type="Proteomes" id="UP001606210">
    <property type="component" value="Unassembled WGS sequence"/>
</dbReference>
<evidence type="ECO:0000256" key="5">
    <source>
        <dbReference type="SAM" id="SignalP"/>
    </source>
</evidence>
<evidence type="ECO:0000256" key="3">
    <source>
        <dbReference type="ARBA" id="ARBA00023163"/>
    </source>
</evidence>
<evidence type="ECO:0000313" key="7">
    <source>
        <dbReference type="EMBL" id="MFG6433826.1"/>
    </source>
</evidence>
<feature type="domain" description="HTH araC/xylS-type" evidence="6">
    <location>
        <begin position="217"/>
        <end position="315"/>
    </location>
</feature>
<keyword evidence="1" id="KW-0805">Transcription regulation</keyword>
<reference evidence="7 8" key="1">
    <citation type="submission" date="2024-08" db="EMBL/GenBank/DDBJ databases">
        <authorList>
            <person name="Lu H."/>
        </authorList>
    </citation>
    <scope>NUCLEOTIDE SEQUENCE [LARGE SCALE GENOMIC DNA]</scope>
    <source>
        <strain evidence="7 8">LYH14W</strain>
    </source>
</reference>
<dbReference type="InterPro" id="IPR050204">
    <property type="entry name" value="AraC_XylS_family_regulators"/>
</dbReference>
<dbReference type="InterPro" id="IPR018062">
    <property type="entry name" value="HTH_AraC-typ_CS"/>
</dbReference>
<dbReference type="SMART" id="SM00342">
    <property type="entry name" value="HTH_ARAC"/>
    <property type="match status" value="1"/>
</dbReference>
<evidence type="ECO:0000256" key="4">
    <source>
        <dbReference type="SAM" id="MobiDB-lite"/>
    </source>
</evidence>
<name>A0ABW7FBG2_9BURK</name>
<keyword evidence="2" id="KW-0238">DNA-binding</keyword>